<name>A0A318D4V4_9GAMM</name>
<organism evidence="2 3">
    <name type="scientific">Kangiella spongicola</name>
    <dbReference type="NCBI Taxonomy" id="796379"/>
    <lineage>
        <taxon>Bacteria</taxon>
        <taxon>Pseudomonadati</taxon>
        <taxon>Pseudomonadota</taxon>
        <taxon>Gammaproteobacteria</taxon>
        <taxon>Kangiellales</taxon>
        <taxon>Kangiellaceae</taxon>
        <taxon>Kangiella</taxon>
    </lineage>
</organism>
<feature type="chain" id="PRO_5016393487" evidence="1">
    <location>
        <begin position="29"/>
        <end position="176"/>
    </location>
</feature>
<dbReference type="PIRSF" id="PIRSF014995">
    <property type="entry name" value="UCP014995"/>
    <property type="match status" value="1"/>
</dbReference>
<dbReference type="Pfam" id="PF10029">
    <property type="entry name" value="DUF2271"/>
    <property type="match status" value="1"/>
</dbReference>
<proteinExistence type="predicted"/>
<dbReference type="OrthoDB" id="195316at2"/>
<dbReference type="InterPro" id="IPR014469">
    <property type="entry name" value="DUF2271"/>
</dbReference>
<accession>A0A318D4V4</accession>
<keyword evidence="3" id="KW-1185">Reference proteome</keyword>
<dbReference type="RefSeq" id="WP_110199435.1">
    <property type="nucleotide sequence ID" value="NZ_QICH01000001.1"/>
</dbReference>
<sequence length="176" mass="20101">MFNRQCFINSKKLLAGIFLFTLSISAKAVDKGEFVLTITIPKKSVVEYHAPYIATWIENDKRKTVASTSLWYDDQEKWLKDIRRWWRKTGRSQKKPYDGVTGATRRPGEHQLVLRSEDTSELLEDGDYVLYIEAAREVGGREVLSLPFSWPITESTEVSASGENELGKVTLTISPR</sequence>
<feature type="signal peptide" evidence="1">
    <location>
        <begin position="1"/>
        <end position="28"/>
    </location>
</feature>
<evidence type="ECO:0000313" key="2">
    <source>
        <dbReference type="EMBL" id="PXF63921.1"/>
    </source>
</evidence>
<gene>
    <name evidence="2" type="ORF">DL796_01910</name>
</gene>
<evidence type="ECO:0000313" key="3">
    <source>
        <dbReference type="Proteomes" id="UP000247689"/>
    </source>
</evidence>
<evidence type="ECO:0000256" key="1">
    <source>
        <dbReference type="SAM" id="SignalP"/>
    </source>
</evidence>
<reference evidence="2 3" key="1">
    <citation type="submission" date="2018-05" db="EMBL/GenBank/DDBJ databases">
        <title>Kangiella spongicola genome sequence.</title>
        <authorList>
            <person name="Maclea K.S."/>
            <person name="Goen A.E."/>
            <person name="Kelley C."/>
            <person name="Underriner A."/>
            <person name="Silverwood T."/>
            <person name="Trachtenberg A.M."/>
        </authorList>
    </citation>
    <scope>NUCLEOTIDE SEQUENCE [LARGE SCALE GENOMIC DNA]</scope>
    <source>
        <strain evidence="2 3">ATCC BAA-2076</strain>
    </source>
</reference>
<protein>
    <submittedName>
        <fullName evidence="2">DUF2271 domain-containing protein</fullName>
    </submittedName>
</protein>
<dbReference type="EMBL" id="QICH01000001">
    <property type="protein sequence ID" value="PXF63921.1"/>
    <property type="molecule type" value="Genomic_DNA"/>
</dbReference>
<dbReference type="AlphaFoldDB" id="A0A318D4V4"/>
<comment type="caution">
    <text evidence="2">The sequence shown here is derived from an EMBL/GenBank/DDBJ whole genome shotgun (WGS) entry which is preliminary data.</text>
</comment>
<dbReference type="Proteomes" id="UP000247689">
    <property type="component" value="Unassembled WGS sequence"/>
</dbReference>
<keyword evidence="1" id="KW-0732">Signal</keyword>